<organism evidence="2 3">
    <name type="scientific">Candidatus Limisoma faecipullorum</name>
    <dbReference type="NCBI Taxonomy" id="2840854"/>
    <lineage>
        <taxon>Bacteria</taxon>
        <taxon>Pseudomonadati</taxon>
        <taxon>Bacteroidota</taxon>
        <taxon>Bacteroidia</taxon>
        <taxon>Bacteroidales</taxon>
        <taxon>Candidatus Limisoma</taxon>
    </lineage>
</organism>
<evidence type="ECO:0000313" key="3">
    <source>
        <dbReference type="Proteomes" id="UP000823598"/>
    </source>
</evidence>
<dbReference type="Proteomes" id="UP000823598">
    <property type="component" value="Unassembled WGS sequence"/>
</dbReference>
<name>A0A9D9IRZ1_9BACT</name>
<evidence type="ECO:0000313" key="2">
    <source>
        <dbReference type="EMBL" id="MBO8476994.1"/>
    </source>
</evidence>
<dbReference type="EMBL" id="JADIMC010000097">
    <property type="protein sequence ID" value="MBO8476994.1"/>
    <property type="molecule type" value="Genomic_DNA"/>
</dbReference>
<feature type="chain" id="PRO_5039304396" evidence="1">
    <location>
        <begin position="25"/>
        <end position="161"/>
    </location>
</feature>
<keyword evidence="1" id="KW-0732">Signal</keyword>
<sequence length="161" mass="18593">MNASINKYTTALLLVAAAILTLHAKTDTTRKHLSSKSQIEQIERIGHTDNGVYSDSIILSGYNKTLTDRDETFYVTNRTPFDISRLIVRFTYSDANGEMLHEEEYDIVCQIPAGTTRQLSVRSWDKQHTHYYYKSRKPKRSAIPYHIKYALLRYDVAITVE</sequence>
<accession>A0A9D9IRZ1</accession>
<proteinExistence type="predicted"/>
<dbReference type="AlphaFoldDB" id="A0A9D9IRZ1"/>
<feature type="signal peptide" evidence="1">
    <location>
        <begin position="1"/>
        <end position="24"/>
    </location>
</feature>
<gene>
    <name evidence="2" type="ORF">IAB88_08380</name>
</gene>
<protein>
    <submittedName>
        <fullName evidence="2">Uncharacterized protein</fullName>
    </submittedName>
</protein>
<comment type="caution">
    <text evidence="2">The sequence shown here is derived from an EMBL/GenBank/DDBJ whole genome shotgun (WGS) entry which is preliminary data.</text>
</comment>
<reference evidence="2" key="2">
    <citation type="journal article" date="2021" name="PeerJ">
        <title>Extensive microbial diversity within the chicken gut microbiome revealed by metagenomics and culture.</title>
        <authorList>
            <person name="Gilroy R."/>
            <person name="Ravi A."/>
            <person name="Getino M."/>
            <person name="Pursley I."/>
            <person name="Horton D.L."/>
            <person name="Alikhan N.F."/>
            <person name="Baker D."/>
            <person name="Gharbi K."/>
            <person name="Hall N."/>
            <person name="Watson M."/>
            <person name="Adriaenssens E.M."/>
            <person name="Foster-Nyarko E."/>
            <person name="Jarju S."/>
            <person name="Secka A."/>
            <person name="Antonio M."/>
            <person name="Oren A."/>
            <person name="Chaudhuri R.R."/>
            <person name="La Ragione R."/>
            <person name="Hildebrand F."/>
            <person name="Pallen M.J."/>
        </authorList>
    </citation>
    <scope>NUCLEOTIDE SEQUENCE</scope>
    <source>
        <strain evidence="2">6919</strain>
    </source>
</reference>
<evidence type="ECO:0000256" key="1">
    <source>
        <dbReference type="SAM" id="SignalP"/>
    </source>
</evidence>
<reference evidence="2" key="1">
    <citation type="submission" date="2020-10" db="EMBL/GenBank/DDBJ databases">
        <authorList>
            <person name="Gilroy R."/>
        </authorList>
    </citation>
    <scope>NUCLEOTIDE SEQUENCE</scope>
    <source>
        <strain evidence="2">6919</strain>
    </source>
</reference>